<feature type="transmembrane region" description="Helical" evidence="5">
    <location>
        <begin position="56"/>
        <end position="77"/>
    </location>
</feature>
<protein>
    <submittedName>
        <fullName evidence="7">APC family permease</fullName>
    </submittedName>
</protein>
<sequence length="481" mass="51093">MTNNVTTANNGLNRNAIGLWSLVFFVLATNGPLTGLVGVAPTAILLGNGIGLPSAYLVAGGVYLLFCVGFVAMSRYIRNTGAFYAYVANGLGRPAGTAAAFLAIVAYAGLQIACYGMIGFFLAHGLGLAGLSLPWWCCSLFVVLVVQLLSTRNVAVNGKALGLFMTLEVIVISLFDLGGILHGGGPAGFSTESFTVGSFMSHGVGAVFVFVASSFMGIETTAIYSEEARNPERTVPNATYIAVILITALLVCSSWLLILSFGPSNILQQVTAHPGDVWFIAAERNVGGWLAVVMNVLLITSLFSIVLSLQNTLSRYLYALGREGVFLSHFAQLHSRHKTPWLASLILSLVHFVLLLACGLHHINPMTGLLPIGSAPAALGILSVQVLTSCAVIGYFKGNRRHTNLWQRLVAPVLAIGAMGFGVILIVMNMDLLTGGVPVLDWLIPLGLVLIALYGALVAIWLRRYRPAEYANLGQSLNNEV</sequence>
<evidence type="ECO:0000259" key="6">
    <source>
        <dbReference type="Pfam" id="PF00324"/>
    </source>
</evidence>
<dbReference type="Pfam" id="PF00324">
    <property type="entry name" value="AA_permease"/>
    <property type="match status" value="1"/>
</dbReference>
<evidence type="ECO:0000313" key="8">
    <source>
        <dbReference type="Proteomes" id="UP001515683"/>
    </source>
</evidence>
<keyword evidence="3 5" id="KW-1133">Transmembrane helix</keyword>
<dbReference type="Gene3D" id="1.20.1740.10">
    <property type="entry name" value="Amino acid/polyamine transporter I"/>
    <property type="match status" value="1"/>
</dbReference>
<comment type="caution">
    <text evidence="7">The sequence shown here is derived from an EMBL/GenBank/DDBJ whole genome shotgun (WGS) entry which is preliminary data.</text>
</comment>
<name>A0ABX0R8R1_9GAMM</name>
<feature type="transmembrane region" description="Helical" evidence="5">
    <location>
        <begin position="409"/>
        <end position="430"/>
    </location>
</feature>
<feature type="domain" description="Amino acid permease/ SLC12A" evidence="6">
    <location>
        <begin position="43"/>
        <end position="434"/>
    </location>
</feature>
<feature type="transmembrane region" description="Helical" evidence="5">
    <location>
        <begin position="194"/>
        <end position="218"/>
    </location>
</feature>
<organism evidence="7 8">
    <name type="scientific">Candidatus Pantoea multigeneris</name>
    <dbReference type="NCBI Taxonomy" id="2608357"/>
    <lineage>
        <taxon>Bacteria</taxon>
        <taxon>Pseudomonadati</taxon>
        <taxon>Pseudomonadota</taxon>
        <taxon>Gammaproteobacteria</taxon>
        <taxon>Enterobacterales</taxon>
        <taxon>Erwiniaceae</taxon>
        <taxon>Pantoea</taxon>
    </lineage>
</organism>
<keyword evidence="2 5" id="KW-0812">Transmembrane</keyword>
<evidence type="ECO:0000256" key="2">
    <source>
        <dbReference type="ARBA" id="ARBA00022692"/>
    </source>
</evidence>
<feature type="transmembrane region" description="Helical" evidence="5">
    <location>
        <begin position="238"/>
        <end position="258"/>
    </location>
</feature>
<evidence type="ECO:0000256" key="1">
    <source>
        <dbReference type="ARBA" id="ARBA00004141"/>
    </source>
</evidence>
<dbReference type="PANTHER" id="PTHR42770:SF16">
    <property type="entry name" value="AMINO ACID PERMEASE"/>
    <property type="match status" value="1"/>
</dbReference>
<feature type="transmembrane region" description="Helical" evidence="5">
    <location>
        <begin position="98"/>
        <end position="122"/>
    </location>
</feature>
<comment type="subcellular location">
    <subcellularLocation>
        <location evidence="1">Membrane</location>
        <topology evidence="1">Multi-pass membrane protein</topology>
    </subcellularLocation>
</comment>
<feature type="transmembrane region" description="Helical" evidence="5">
    <location>
        <begin position="341"/>
        <end position="363"/>
    </location>
</feature>
<feature type="transmembrane region" description="Helical" evidence="5">
    <location>
        <begin position="286"/>
        <end position="309"/>
    </location>
</feature>
<dbReference type="RefSeq" id="WP_167013937.1">
    <property type="nucleotide sequence ID" value="NZ_VWXF01000003.1"/>
</dbReference>
<feature type="transmembrane region" description="Helical" evidence="5">
    <location>
        <begin position="161"/>
        <end position="182"/>
    </location>
</feature>
<accession>A0ABX0R8R1</accession>
<dbReference type="Proteomes" id="UP001515683">
    <property type="component" value="Unassembled WGS sequence"/>
</dbReference>
<feature type="transmembrane region" description="Helical" evidence="5">
    <location>
        <begin position="442"/>
        <end position="462"/>
    </location>
</feature>
<dbReference type="InterPro" id="IPR004841">
    <property type="entry name" value="AA-permease/SLC12A_dom"/>
</dbReference>
<evidence type="ECO:0000313" key="7">
    <source>
        <dbReference type="EMBL" id="NIF21750.1"/>
    </source>
</evidence>
<evidence type="ECO:0000256" key="4">
    <source>
        <dbReference type="ARBA" id="ARBA00023136"/>
    </source>
</evidence>
<dbReference type="PANTHER" id="PTHR42770">
    <property type="entry name" value="AMINO ACID TRANSPORTER-RELATED"/>
    <property type="match status" value="1"/>
</dbReference>
<keyword evidence="8" id="KW-1185">Reference proteome</keyword>
<keyword evidence="4 5" id="KW-0472">Membrane</keyword>
<proteinExistence type="predicted"/>
<feature type="transmembrane region" description="Helical" evidence="5">
    <location>
        <begin position="19"/>
        <end position="44"/>
    </location>
</feature>
<dbReference type="EMBL" id="VWXF01000003">
    <property type="protein sequence ID" value="NIF21750.1"/>
    <property type="molecule type" value="Genomic_DNA"/>
</dbReference>
<feature type="transmembrane region" description="Helical" evidence="5">
    <location>
        <begin position="128"/>
        <end position="149"/>
    </location>
</feature>
<feature type="transmembrane region" description="Helical" evidence="5">
    <location>
        <begin position="375"/>
        <end position="397"/>
    </location>
</feature>
<gene>
    <name evidence="7" type="ORF">F3J40_09100</name>
</gene>
<reference evidence="7 8" key="1">
    <citation type="journal article" date="2019" name="bioRxiv">
        <title>Bacteria contribute to plant secondary compound degradation in a generalist herbivore system.</title>
        <authorList>
            <person name="Francoeur C.B."/>
            <person name="Khadempour L."/>
            <person name="Moreira-Soto R.D."/>
            <person name="Gotting K."/>
            <person name="Book A.J."/>
            <person name="Pinto-Tomas A.A."/>
            <person name="Keefover-Ring K."/>
            <person name="Currie C.R."/>
        </authorList>
    </citation>
    <scope>NUCLEOTIDE SEQUENCE [LARGE SCALE GENOMIC DNA]</scope>
    <source>
        <strain evidence="7">Acro-835</strain>
    </source>
</reference>
<dbReference type="InterPro" id="IPR050367">
    <property type="entry name" value="APC_superfamily"/>
</dbReference>
<dbReference type="PIRSF" id="PIRSF006060">
    <property type="entry name" value="AA_transporter"/>
    <property type="match status" value="1"/>
</dbReference>
<evidence type="ECO:0000256" key="3">
    <source>
        <dbReference type="ARBA" id="ARBA00022989"/>
    </source>
</evidence>
<evidence type="ECO:0000256" key="5">
    <source>
        <dbReference type="SAM" id="Phobius"/>
    </source>
</evidence>